<organism evidence="6 7">
    <name type="scientific">Enterococcus hulanensis</name>
    <dbReference type="NCBI Taxonomy" id="2559929"/>
    <lineage>
        <taxon>Bacteria</taxon>
        <taxon>Bacillati</taxon>
        <taxon>Bacillota</taxon>
        <taxon>Bacilli</taxon>
        <taxon>Lactobacillales</taxon>
        <taxon>Enterococcaceae</taxon>
        <taxon>Enterococcus</taxon>
    </lineage>
</organism>
<dbReference type="CDD" id="cd05013">
    <property type="entry name" value="SIS_RpiR"/>
    <property type="match status" value="1"/>
</dbReference>
<proteinExistence type="predicted"/>
<dbReference type="InterPro" id="IPR001347">
    <property type="entry name" value="SIS_dom"/>
</dbReference>
<dbReference type="InterPro" id="IPR047640">
    <property type="entry name" value="RpiR-like"/>
</dbReference>
<feature type="domain" description="HTH rpiR-type" evidence="4">
    <location>
        <begin position="1"/>
        <end position="77"/>
    </location>
</feature>
<dbReference type="InterPro" id="IPR046348">
    <property type="entry name" value="SIS_dom_sf"/>
</dbReference>
<evidence type="ECO:0000313" key="7">
    <source>
        <dbReference type="Proteomes" id="UP001252875"/>
    </source>
</evidence>
<dbReference type="PANTHER" id="PTHR30514">
    <property type="entry name" value="GLUCOKINASE"/>
    <property type="match status" value="1"/>
</dbReference>
<dbReference type="Pfam" id="PF01380">
    <property type="entry name" value="SIS"/>
    <property type="match status" value="1"/>
</dbReference>
<dbReference type="SUPFAM" id="SSF46689">
    <property type="entry name" value="Homeodomain-like"/>
    <property type="match status" value="1"/>
</dbReference>
<evidence type="ECO:0000256" key="2">
    <source>
        <dbReference type="ARBA" id="ARBA00023125"/>
    </source>
</evidence>
<dbReference type="EMBL" id="JARPYI010000001">
    <property type="protein sequence ID" value="MDT2598189.1"/>
    <property type="molecule type" value="Genomic_DNA"/>
</dbReference>
<sequence length="247" mass="28256">MALIKYFPNADTQLTYAESLILDYLEDHLENISSITITKTAEDNNVSTTTVVRLCKKLKVNSFSRLKFLLEEIYHEQNLSVSYDFYDSIEQNFNETLKHNSNSTIEEVSQLLKNRLQIYIFAIGLSKACGDYLELALQQLGLNCSLIYDHQVIWSFDRPTIPNSLAIFISNSGESKELISLLNRIKENEDLTTLSLVNQPNSQMEKLTDYSLHGYVAPVVINESDFSPHFSLILLIDLVIQNYLKTN</sequence>
<keyword evidence="3" id="KW-0804">Transcription</keyword>
<dbReference type="SUPFAM" id="SSF53697">
    <property type="entry name" value="SIS domain"/>
    <property type="match status" value="1"/>
</dbReference>
<dbReference type="InterPro" id="IPR009057">
    <property type="entry name" value="Homeodomain-like_sf"/>
</dbReference>
<accession>A0ABU3ETK2</accession>
<dbReference type="Gene3D" id="3.40.50.10490">
    <property type="entry name" value="Glucose-6-phosphate isomerase like protein, domain 1"/>
    <property type="match status" value="1"/>
</dbReference>
<reference evidence="6 7" key="1">
    <citation type="submission" date="2023-03" db="EMBL/GenBank/DDBJ databases">
        <authorList>
            <person name="Shen W."/>
            <person name="Cai J."/>
        </authorList>
    </citation>
    <scope>NUCLEOTIDE SEQUENCE [LARGE SCALE GENOMIC DNA]</scope>
    <source>
        <strain evidence="6 7">D6-4</strain>
    </source>
</reference>
<dbReference type="Proteomes" id="UP001252875">
    <property type="component" value="Unassembled WGS sequence"/>
</dbReference>
<evidence type="ECO:0000256" key="1">
    <source>
        <dbReference type="ARBA" id="ARBA00023015"/>
    </source>
</evidence>
<dbReference type="InterPro" id="IPR036388">
    <property type="entry name" value="WH-like_DNA-bd_sf"/>
</dbReference>
<dbReference type="RefSeq" id="WP_088935065.1">
    <property type="nucleotide sequence ID" value="NZ_JAFLVW010000006.1"/>
</dbReference>
<protein>
    <submittedName>
        <fullName evidence="6">MurR/RpiR family transcriptional regulator</fullName>
    </submittedName>
</protein>
<gene>
    <name evidence="6" type="ORF">P7D85_00300</name>
</gene>
<dbReference type="InterPro" id="IPR035472">
    <property type="entry name" value="RpiR-like_SIS"/>
</dbReference>
<dbReference type="InterPro" id="IPR000281">
    <property type="entry name" value="HTH_RpiR"/>
</dbReference>
<dbReference type="Gene3D" id="1.10.10.10">
    <property type="entry name" value="Winged helix-like DNA-binding domain superfamily/Winged helix DNA-binding domain"/>
    <property type="match status" value="1"/>
</dbReference>
<keyword evidence="2" id="KW-0238">DNA-binding</keyword>
<evidence type="ECO:0000256" key="3">
    <source>
        <dbReference type="ARBA" id="ARBA00023163"/>
    </source>
</evidence>
<dbReference type="Pfam" id="PF01418">
    <property type="entry name" value="HTH_6"/>
    <property type="match status" value="1"/>
</dbReference>
<comment type="caution">
    <text evidence="6">The sequence shown here is derived from an EMBL/GenBank/DDBJ whole genome shotgun (WGS) entry which is preliminary data.</text>
</comment>
<evidence type="ECO:0000259" key="5">
    <source>
        <dbReference type="PROSITE" id="PS51464"/>
    </source>
</evidence>
<evidence type="ECO:0000313" key="6">
    <source>
        <dbReference type="EMBL" id="MDT2598189.1"/>
    </source>
</evidence>
<name>A0ABU3ETK2_9ENTE</name>
<keyword evidence="7" id="KW-1185">Reference proteome</keyword>
<feature type="domain" description="SIS" evidence="5">
    <location>
        <begin position="108"/>
        <end position="247"/>
    </location>
</feature>
<dbReference type="PROSITE" id="PS51464">
    <property type="entry name" value="SIS"/>
    <property type="match status" value="1"/>
</dbReference>
<keyword evidence="1" id="KW-0805">Transcription regulation</keyword>
<dbReference type="PANTHER" id="PTHR30514:SF10">
    <property type="entry name" value="MURR_RPIR FAMILY TRANSCRIPTIONAL REGULATOR"/>
    <property type="match status" value="1"/>
</dbReference>
<evidence type="ECO:0000259" key="4">
    <source>
        <dbReference type="PROSITE" id="PS51071"/>
    </source>
</evidence>
<dbReference type="PROSITE" id="PS51071">
    <property type="entry name" value="HTH_RPIR"/>
    <property type="match status" value="1"/>
</dbReference>